<name>A0A5B9W3R7_9BACT</name>
<dbReference type="KEGG" id="agv:OJF2_38110"/>
<protein>
    <submittedName>
        <fullName evidence="3">Uncharacterized protein</fullName>
    </submittedName>
</protein>
<feature type="region of interest" description="Disordered" evidence="1">
    <location>
        <begin position="101"/>
        <end position="129"/>
    </location>
</feature>
<dbReference type="EMBL" id="CP042997">
    <property type="protein sequence ID" value="QEH35263.1"/>
    <property type="molecule type" value="Genomic_DNA"/>
</dbReference>
<proteinExistence type="predicted"/>
<accession>A0A5B9W3R7</accession>
<evidence type="ECO:0000313" key="3">
    <source>
        <dbReference type="EMBL" id="QEH35263.1"/>
    </source>
</evidence>
<keyword evidence="4" id="KW-1185">Reference proteome</keyword>
<dbReference type="Proteomes" id="UP000324233">
    <property type="component" value="Chromosome"/>
</dbReference>
<feature type="signal peptide" evidence="2">
    <location>
        <begin position="1"/>
        <end position="17"/>
    </location>
</feature>
<reference evidence="3 4" key="1">
    <citation type="submission" date="2019-08" db="EMBL/GenBank/DDBJ databases">
        <title>Deep-cultivation of Planctomycetes and their phenomic and genomic characterization uncovers novel biology.</title>
        <authorList>
            <person name="Wiegand S."/>
            <person name="Jogler M."/>
            <person name="Boedeker C."/>
            <person name="Pinto D."/>
            <person name="Vollmers J."/>
            <person name="Rivas-Marin E."/>
            <person name="Kohn T."/>
            <person name="Peeters S.H."/>
            <person name="Heuer A."/>
            <person name="Rast P."/>
            <person name="Oberbeckmann S."/>
            <person name="Bunk B."/>
            <person name="Jeske O."/>
            <person name="Meyerdierks A."/>
            <person name="Storesund J.E."/>
            <person name="Kallscheuer N."/>
            <person name="Luecker S."/>
            <person name="Lage O.M."/>
            <person name="Pohl T."/>
            <person name="Merkel B.J."/>
            <person name="Hornburger P."/>
            <person name="Mueller R.-W."/>
            <person name="Bruemmer F."/>
            <person name="Labrenz M."/>
            <person name="Spormann A.M."/>
            <person name="Op den Camp H."/>
            <person name="Overmann J."/>
            <person name="Amann R."/>
            <person name="Jetten M.S.M."/>
            <person name="Mascher T."/>
            <person name="Medema M.H."/>
            <person name="Devos D.P."/>
            <person name="Kaster A.-K."/>
            <person name="Ovreas L."/>
            <person name="Rohde M."/>
            <person name="Galperin M.Y."/>
            <person name="Jogler C."/>
        </authorList>
    </citation>
    <scope>NUCLEOTIDE SEQUENCE [LARGE SCALE GENOMIC DNA]</scope>
    <source>
        <strain evidence="3 4">OJF2</strain>
    </source>
</reference>
<evidence type="ECO:0000256" key="2">
    <source>
        <dbReference type="SAM" id="SignalP"/>
    </source>
</evidence>
<dbReference type="PROSITE" id="PS51257">
    <property type="entry name" value="PROKAR_LIPOPROTEIN"/>
    <property type="match status" value="1"/>
</dbReference>
<feature type="chain" id="PRO_5022926541" evidence="2">
    <location>
        <begin position="18"/>
        <end position="148"/>
    </location>
</feature>
<keyword evidence="2" id="KW-0732">Signal</keyword>
<dbReference type="RefSeq" id="WP_148595084.1">
    <property type="nucleotide sequence ID" value="NZ_CP042997.1"/>
</dbReference>
<dbReference type="OrthoDB" id="291359at2"/>
<organism evidence="3 4">
    <name type="scientific">Aquisphaera giovannonii</name>
    <dbReference type="NCBI Taxonomy" id="406548"/>
    <lineage>
        <taxon>Bacteria</taxon>
        <taxon>Pseudomonadati</taxon>
        <taxon>Planctomycetota</taxon>
        <taxon>Planctomycetia</taxon>
        <taxon>Isosphaerales</taxon>
        <taxon>Isosphaeraceae</taxon>
        <taxon>Aquisphaera</taxon>
    </lineage>
</organism>
<evidence type="ECO:0000313" key="4">
    <source>
        <dbReference type="Proteomes" id="UP000324233"/>
    </source>
</evidence>
<sequence precursor="true">MRRIVPTIVLISAAASAAMIAAGCGDSSPGVMVKPAPSGGAMTRLKNVGFFTIKAEGPAGAAGRKKNAARSLVVMVFGPDAATPMSPPPTDVVVNLDAAGKTTPVPLKPDDKEPGRFVSAPGPYPTGLQGEVRMKVGGEDVGESFSAM</sequence>
<gene>
    <name evidence="3" type="ORF">OJF2_38110</name>
</gene>
<dbReference type="AlphaFoldDB" id="A0A5B9W3R7"/>
<evidence type="ECO:0000256" key="1">
    <source>
        <dbReference type="SAM" id="MobiDB-lite"/>
    </source>
</evidence>